<keyword evidence="6" id="KW-0902">Two-component regulatory system</keyword>
<dbReference type="InterPro" id="IPR005467">
    <property type="entry name" value="His_kinase_dom"/>
</dbReference>
<organism evidence="9 10">
    <name type="scientific">Halobacteriovorax marinus</name>
    <dbReference type="NCBI Taxonomy" id="97084"/>
    <lineage>
        <taxon>Bacteria</taxon>
        <taxon>Pseudomonadati</taxon>
        <taxon>Bdellovibrionota</taxon>
        <taxon>Bacteriovoracia</taxon>
        <taxon>Bacteriovoracales</taxon>
        <taxon>Halobacteriovoraceae</taxon>
        <taxon>Halobacteriovorax</taxon>
    </lineage>
</organism>
<proteinExistence type="predicted"/>
<evidence type="ECO:0000256" key="2">
    <source>
        <dbReference type="ARBA" id="ARBA00012438"/>
    </source>
</evidence>
<dbReference type="InterPro" id="IPR007890">
    <property type="entry name" value="CHASE2"/>
</dbReference>
<keyword evidence="3" id="KW-0597">Phosphoprotein</keyword>
<feature type="transmembrane region" description="Helical" evidence="7">
    <location>
        <begin position="340"/>
        <end position="359"/>
    </location>
</feature>
<name>A0A1Y5F6K6_9BACT</name>
<dbReference type="Pfam" id="PF05226">
    <property type="entry name" value="CHASE2"/>
    <property type="match status" value="1"/>
</dbReference>
<keyword evidence="7" id="KW-0472">Membrane</keyword>
<evidence type="ECO:0000256" key="7">
    <source>
        <dbReference type="SAM" id="Phobius"/>
    </source>
</evidence>
<keyword evidence="4" id="KW-0808">Transferase</keyword>
<reference evidence="10" key="1">
    <citation type="journal article" date="2017" name="Proc. Natl. Acad. Sci. U.S.A.">
        <title>Simulation of Deepwater Horizon oil plume reveals substrate specialization within a complex community of hydrocarbon-degraders.</title>
        <authorList>
            <person name="Hu P."/>
            <person name="Dubinsky E.A."/>
            <person name="Probst A.J."/>
            <person name="Wang J."/>
            <person name="Sieber C.M.K."/>
            <person name="Tom L.M."/>
            <person name="Gardinali P."/>
            <person name="Banfield J.F."/>
            <person name="Atlas R.M."/>
            <person name="Andersen G.L."/>
        </authorList>
    </citation>
    <scope>NUCLEOTIDE SEQUENCE [LARGE SCALE GENOMIC DNA]</scope>
</reference>
<dbReference type="SMART" id="SM00387">
    <property type="entry name" value="HATPase_c"/>
    <property type="match status" value="1"/>
</dbReference>
<dbReference type="Proteomes" id="UP000196531">
    <property type="component" value="Unassembled WGS sequence"/>
</dbReference>
<evidence type="ECO:0000259" key="8">
    <source>
        <dbReference type="PROSITE" id="PS50109"/>
    </source>
</evidence>
<dbReference type="Pfam" id="PF00512">
    <property type="entry name" value="HisKA"/>
    <property type="match status" value="1"/>
</dbReference>
<dbReference type="InterPro" id="IPR004358">
    <property type="entry name" value="Sig_transdc_His_kin-like_C"/>
</dbReference>
<evidence type="ECO:0000256" key="6">
    <source>
        <dbReference type="ARBA" id="ARBA00023012"/>
    </source>
</evidence>
<dbReference type="CDD" id="cd00075">
    <property type="entry name" value="HATPase"/>
    <property type="match status" value="1"/>
</dbReference>
<dbReference type="SUPFAM" id="SSF47384">
    <property type="entry name" value="Homodimeric domain of signal transducing histidine kinase"/>
    <property type="match status" value="1"/>
</dbReference>
<comment type="catalytic activity">
    <reaction evidence="1">
        <text>ATP + protein L-histidine = ADP + protein N-phospho-L-histidine.</text>
        <dbReference type="EC" id="2.7.13.3"/>
    </reaction>
</comment>
<dbReference type="FunFam" id="3.30.565.10:FF:000006">
    <property type="entry name" value="Sensor histidine kinase WalK"/>
    <property type="match status" value="1"/>
</dbReference>
<evidence type="ECO:0000256" key="5">
    <source>
        <dbReference type="ARBA" id="ARBA00022777"/>
    </source>
</evidence>
<dbReference type="PANTHER" id="PTHR43711:SF26">
    <property type="entry name" value="SENSOR HISTIDINE KINASE RCSC"/>
    <property type="match status" value="1"/>
</dbReference>
<feature type="transmembrane region" description="Helical" evidence="7">
    <location>
        <begin position="365"/>
        <end position="385"/>
    </location>
</feature>
<dbReference type="InterPro" id="IPR036097">
    <property type="entry name" value="HisK_dim/P_sf"/>
</dbReference>
<keyword evidence="7" id="KW-0812">Transmembrane</keyword>
<dbReference type="Pfam" id="PF02518">
    <property type="entry name" value="HATPase_c"/>
    <property type="match status" value="1"/>
</dbReference>
<evidence type="ECO:0000256" key="4">
    <source>
        <dbReference type="ARBA" id="ARBA00022679"/>
    </source>
</evidence>
<feature type="domain" description="Histidine kinase" evidence="8">
    <location>
        <begin position="417"/>
        <end position="632"/>
    </location>
</feature>
<dbReference type="GO" id="GO:0000155">
    <property type="term" value="F:phosphorelay sensor kinase activity"/>
    <property type="evidence" value="ECO:0007669"/>
    <property type="project" value="InterPro"/>
</dbReference>
<evidence type="ECO:0000256" key="3">
    <source>
        <dbReference type="ARBA" id="ARBA00022553"/>
    </source>
</evidence>
<keyword evidence="7" id="KW-1133">Transmembrane helix</keyword>
<dbReference type="InterPro" id="IPR050736">
    <property type="entry name" value="Sensor_HK_Regulatory"/>
</dbReference>
<dbReference type="AlphaFoldDB" id="A0A1Y5F6K6"/>
<dbReference type="SMART" id="SM00388">
    <property type="entry name" value="HisKA"/>
    <property type="match status" value="1"/>
</dbReference>
<dbReference type="PRINTS" id="PR00344">
    <property type="entry name" value="BCTRLSENSOR"/>
</dbReference>
<protein>
    <recommendedName>
        <fullName evidence="2">histidine kinase</fullName>
        <ecNumber evidence="2">2.7.13.3</ecNumber>
    </recommendedName>
</protein>
<feature type="transmembrane region" description="Helical" evidence="7">
    <location>
        <begin position="316"/>
        <end position="333"/>
    </location>
</feature>
<evidence type="ECO:0000313" key="9">
    <source>
        <dbReference type="EMBL" id="OUR92880.1"/>
    </source>
</evidence>
<dbReference type="SMART" id="SM01080">
    <property type="entry name" value="CHASE2"/>
    <property type="match status" value="1"/>
</dbReference>
<dbReference type="PROSITE" id="PS50109">
    <property type="entry name" value="HIS_KIN"/>
    <property type="match status" value="1"/>
</dbReference>
<dbReference type="EC" id="2.7.13.3" evidence="2"/>
<dbReference type="Gene3D" id="3.30.565.10">
    <property type="entry name" value="Histidine kinase-like ATPase, C-terminal domain"/>
    <property type="match status" value="1"/>
</dbReference>
<evidence type="ECO:0000256" key="1">
    <source>
        <dbReference type="ARBA" id="ARBA00000085"/>
    </source>
</evidence>
<accession>A0A1Y5F6K6</accession>
<gene>
    <name evidence="9" type="ORF">A9Q84_20425</name>
</gene>
<dbReference type="EMBL" id="MAAO01000016">
    <property type="protein sequence ID" value="OUR92880.1"/>
    <property type="molecule type" value="Genomic_DNA"/>
</dbReference>
<feature type="transmembrane region" description="Helical" evidence="7">
    <location>
        <begin position="21"/>
        <end position="39"/>
    </location>
</feature>
<dbReference type="InterPro" id="IPR003594">
    <property type="entry name" value="HATPase_dom"/>
</dbReference>
<comment type="caution">
    <text evidence="9">The sequence shown here is derived from an EMBL/GenBank/DDBJ whole genome shotgun (WGS) entry which is preliminary data.</text>
</comment>
<dbReference type="SUPFAM" id="SSF55874">
    <property type="entry name" value="ATPase domain of HSP90 chaperone/DNA topoisomerase II/histidine kinase"/>
    <property type="match status" value="1"/>
</dbReference>
<dbReference type="InterPro" id="IPR003661">
    <property type="entry name" value="HisK_dim/P_dom"/>
</dbReference>
<evidence type="ECO:0000313" key="10">
    <source>
        <dbReference type="Proteomes" id="UP000196531"/>
    </source>
</evidence>
<dbReference type="InterPro" id="IPR036890">
    <property type="entry name" value="HATPase_C_sf"/>
</dbReference>
<dbReference type="PANTHER" id="PTHR43711">
    <property type="entry name" value="TWO-COMPONENT HISTIDINE KINASE"/>
    <property type="match status" value="1"/>
</dbReference>
<dbReference type="Gene3D" id="1.10.287.130">
    <property type="match status" value="1"/>
</dbReference>
<dbReference type="CDD" id="cd00082">
    <property type="entry name" value="HisKA"/>
    <property type="match status" value="1"/>
</dbReference>
<sequence>MENLENSSNKKKKFSFDSSRLYPLIFTVIFIIVLFQYSFSSLEAVFYDLRIKFDWGISYQDRIVLITMDEESDQFLGESYPYTYASHEVLSKRLIKDGPAAIGYLIGLLAPDSKREDVALFKFKDSINNYKKNGGVFRFGTNMDDWDEHIPPKDLADLGYSLALLNVDNATFAKDDISRRALINISGEESFHLWMANSYREHRNAERLDATSIQGSYYLQEADATFAMFRYFTSPISKYAKIKKIPFHRVLVGNFPKGFFEDKIVLVGPSYISNTSDTVLTPFNREEYDTSKLAVHAEIIEAFIQNKTVLQIPKDVSYVLAILIALFLSIIISRMRPTTGLAMTLALMFGVIILAYFLFSLLGLWLYTTHIVLTVFVVYYIWVPFRAIGEYQRRYAIQEETKLLKKVENLKQNFISLMSHDLKTPVAKIAGMADVMKQKNIENTDLSNGLQSIIDSTKELNKFITSILDLTKVESRKISLNMISKDINTVVETTIEGLRYEASQKNVSVVKELSPLYPIEFDLNLMKRVFSNLVENAIKYSGDGSEVLVKTWDDDEWVYITISDNGVGIPEEEVEYIFEKFYRVKNDASHSIKGTGLGLYLVKYFVELHGGTIVAESKLGEGTTFKIKMRNR</sequence>
<keyword evidence="5" id="KW-0418">Kinase</keyword>